<dbReference type="RefSeq" id="WP_268057745.1">
    <property type="nucleotide sequence ID" value="NZ_JAPOHA010000004.1"/>
</dbReference>
<feature type="domain" description="DUF3825" evidence="1">
    <location>
        <begin position="23"/>
        <end position="262"/>
    </location>
</feature>
<evidence type="ECO:0000313" key="2">
    <source>
        <dbReference type="EMBL" id="MCY1713723.1"/>
    </source>
</evidence>
<evidence type="ECO:0000313" key="3">
    <source>
        <dbReference type="Proteomes" id="UP001082703"/>
    </source>
</evidence>
<organism evidence="2 3">
    <name type="scientific">Caproiciproducens galactitolivorans</name>
    <dbReference type="NCBI Taxonomy" id="642589"/>
    <lineage>
        <taxon>Bacteria</taxon>
        <taxon>Bacillati</taxon>
        <taxon>Bacillota</taxon>
        <taxon>Clostridia</taxon>
        <taxon>Eubacteriales</taxon>
        <taxon>Acutalibacteraceae</taxon>
        <taxon>Caproiciproducens</taxon>
    </lineage>
</organism>
<proteinExistence type="predicted"/>
<name>A0ABT4BUG7_9FIRM</name>
<dbReference type="EMBL" id="JAPOHA010000004">
    <property type="protein sequence ID" value="MCY1713723.1"/>
    <property type="molecule type" value="Genomic_DNA"/>
</dbReference>
<comment type="caution">
    <text evidence="2">The sequence shown here is derived from an EMBL/GenBank/DDBJ whole genome shotgun (WGS) entry which is preliminary data.</text>
</comment>
<accession>A0ABT4BUG7</accession>
<dbReference type="Proteomes" id="UP001082703">
    <property type="component" value="Unassembled WGS sequence"/>
</dbReference>
<evidence type="ECO:0000259" key="1">
    <source>
        <dbReference type="Pfam" id="PF12873"/>
    </source>
</evidence>
<sequence>MKLFDFALCVNFNNKIQALSQLCPENWGETKYSYTGHPINNPVLHNYIKHVFSKTYEDYENVSDPNDQKSILNIKEDKYCVFNTGLYDQNFQSIYAYFVPISRPSKDLKWFLDGFYTQYSLSILGVDVFPKKANFFKNSNDFVFNFDYTIIPQYEHIFGDEENIKRIPETVRNSQRRIALFNGALDEARKRIDANYKTAVPQYFNGKIQLLIPIYLTNLNEPDLALVVTKDEENKHYLGHTCLTMDMAYNNARLIARPDSEWLRP</sequence>
<protein>
    <submittedName>
        <fullName evidence="2">DUF3825 domain-containing protein</fullName>
    </submittedName>
</protein>
<reference evidence="2 3" key="1">
    <citation type="submission" date="2022-11" db="EMBL/GenBank/DDBJ databases">
        <authorList>
            <person name="Caiyu Z."/>
        </authorList>
    </citation>
    <scope>NUCLEOTIDE SEQUENCE [LARGE SCALE GENOMIC DNA]</scope>
    <source>
        <strain evidence="2 3">YR-4</strain>
    </source>
</reference>
<dbReference type="Pfam" id="PF12873">
    <property type="entry name" value="DUF3825"/>
    <property type="match status" value="1"/>
</dbReference>
<keyword evidence="3" id="KW-1185">Reference proteome</keyword>
<dbReference type="InterPro" id="IPR024437">
    <property type="entry name" value="DUF3825"/>
</dbReference>
<gene>
    <name evidence="2" type="ORF">OUY18_05575</name>
</gene>